<dbReference type="EC" id="5.6.2.2" evidence="3"/>
<dbReference type="Pfam" id="PF00521">
    <property type="entry name" value="DNA_topoisoIV"/>
    <property type="match status" value="1"/>
</dbReference>
<evidence type="ECO:0000256" key="6">
    <source>
        <dbReference type="ARBA" id="ARBA00023235"/>
    </source>
</evidence>
<dbReference type="InterPro" id="IPR002205">
    <property type="entry name" value="Topo_IIA_dom_A"/>
</dbReference>
<sequence>MATHRRSKAAGYDPRQVKEHIVETPLNEEMSKSFLEYAYSVIYARALPDARDGLKPVQRRIIYQMGQMNLNPDRPYMKSARAVGEVMGKLHPHGDSSIYEAMVRLAQPFAMRLPLVDGHGNFGSLDDGPAASRYTEARLAPAALGMNADIDQDTVNFSPNYDNKLKEPQVLPSAIPNLLVNGASGIAVGMATNMITHNLGEVVAAAKYLMAHPDAGLDELMRYVPGPDLPGGGVIVGRDGIRKAYEHGRGAFVTRSVTHLENVTARKKAIVVTELPFMVGPERVLERISDGVRNHKLEGISSAIDLTDRHNGTRLVIEIKTGFDPGKVLGKLFKYTPLEDSFTINNVALVHGRPRTMGLKELLEVWVEHRRTVIHRRSEFRRKKALERLHLVEGLLLALVDIDEVIQVIRSSDDADAAKTRLMAVFDLDQTQAQYILDLRLRRLTKMSRIELEGERDDLNKQLEELERILGSSAELDRVVIQEMDQAVAQWGTPRRTVILDQEPSGDLAPVQSAAAGDQQTTQQTSGKVGAGSQAALVASGGTSRGSGDGDLHMEDKPCTVMMSATGLLARSTPGALDAWRSRPRNQDRGHDDQIIAIFATTTLATYGLVTTAGRLITAPVADLPLIPATANPNLGGGIVADELLGGTASTEPQADEHAVTVIDMADTRPLALGTRQGTVKRWNRESPTTMDSWSVIDLKDGDQVVFAAPCQDGDRMVLISSDASLLTFTGDKVRPQGRNAAGMAGIRLAQGCQVAAFAVVPAGEIGWTYQETGEDGMSTQAGAVVLTVAGDSEALPGTENGSAKLTPLEMYPVKGRGTKGVRSQRFLKGQDSLLLARVGAWPLHASTAAGSPVELPDVDMRRDASGQELAAPIAFVA</sequence>
<keyword evidence="6 7" id="KW-0413">Isomerase</keyword>
<proteinExistence type="inferred from homology"/>
<feature type="coiled-coil region" evidence="8">
    <location>
        <begin position="449"/>
        <end position="476"/>
    </location>
</feature>
<dbReference type="InterPro" id="IPR013757">
    <property type="entry name" value="Topo_IIA_A_a_sf"/>
</dbReference>
<evidence type="ECO:0000256" key="5">
    <source>
        <dbReference type="ARBA" id="ARBA00023125"/>
    </source>
</evidence>
<organism evidence="11 12">
    <name type="scientific">Bifidobacterium asteroides</name>
    <dbReference type="NCBI Taxonomy" id="1684"/>
    <lineage>
        <taxon>Bacteria</taxon>
        <taxon>Bacillati</taxon>
        <taxon>Actinomycetota</taxon>
        <taxon>Actinomycetes</taxon>
        <taxon>Bifidobacteriales</taxon>
        <taxon>Bifidobacteriaceae</taxon>
        <taxon>Bifidobacterium</taxon>
    </lineage>
</organism>
<dbReference type="RefSeq" id="WP_101432213.1">
    <property type="nucleotide sequence ID" value="NZ_PCHJ01000012.1"/>
</dbReference>
<dbReference type="EMBL" id="PCHJ01000012">
    <property type="protein sequence ID" value="PKV10037.1"/>
    <property type="molecule type" value="Genomic_DNA"/>
</dbReference>
<dbReference type="Pfam" id="PF03989">
    <property type="entry name" value="DNA_gyraseA_C"/>
    <property type="match status" value="2"/>
</dbReference>
<comment type="catalytic activity">
    <reaction evidence="1 7">
        <text>ATP-dependent breakage, passage and rejoining of double-stranded DNA.</text>
        <dbReference type="EC" id="5.6.2.2"/>
    </reaction>
</comment>
<dbReference type="InterPro" id="IPR013760">
    <property type="entry name" value="Topo_IIA-like_dom_sf"/>
</dbReference>
<dbReference type="GO" id="GO:0005524">
    <property type="term" value="F:ATP binding"/>
    <property type="evidence" value="ECO:0007669"/>
    <property type="project" value="InterPro"/>
</dbReference>
<dbReference type="Gene3D" id="1.10.268.10">
    <property type="entry name" value="Topoisomerase, domain 3"/>
    <property type="match status" value="1"/>
</dbReference>
<dbReference type="CDD" id="cd00187">
    <property type="entry name" value="TOP4c"/>
    <property type="match status" value="1"/>
</dbReference>
<comment type="caution">
    <text evidence="11">The sequence shown here is derived from an EMBL/GenBank/DDBJ whole genome shotgun (WGS) entry which is preliminary data.</text>
</comment>
<dbReference type="NCBIfam" id="NF004044">
    <property type="entry name" value="PRK05561.1"/>
    <property type="match status" value="1"/>
</dbReference>
<evidence type="ECO:0000313" key="12">
    <source>
        <dbReference type="Proteomes" id="UP000233731"/>
    </source>
</evidence>
<evidence type="ECO:0000256" key="8">
    <source>
        <dbReference type="SAM" id="Coils"/>
    </source>
</evidence>
<dbReference type="SUPFAM" id="SSF56719">
    <property type="entry name" value="Type II DNA topoisomerase"/>
    <property type="match status" value="1"/>
</dbReference>
<dbReference type="InterPro" id="IPR035516">
    <property type="entry name" value="Gyrase/topoIV_suA_C"/>
</dbReference>
<comment type="similarity">
    <text evidence="2">Belongs to the type II topoisomerase GyrA/ParC subunit family.</text>
</comment>
<evidence type="ECO:0000256" key="4">
    <source>
        <dbReference type="ARBA" id="ARBA00023029"/>
    </source>
</evidence>
<dbReference type="PANTHER" id="PTHR43493">
    <property type="entry name" value="DNA GYRASE/TOPOISOMERASE SUBUNIT A"/>
    <property type="match status" value="1"/>
</dbReference>
<accession>A0A2N3RC33</accession>
<dbReference type="SMART" id="SM00434">
    <property type="entry name" value="TOP4c"/>
    <property type="match status" value="1"/>
</dbReference>
<evidence type="ECO:0000256" key="3">
    <source>
        <dbReference type="ARBA" id="ARBA00012895"/>
    </source>
</evidence>
<dbReference type="Gene3D" id="3.90.199.10">
    <property type="entry name" value="Topoisomerase II, domain 5"/>
    <property type="match status" value="1"/>
</dbReference>
<dbReference type="SUPFAM" id="SSF101904">
    <property type="entry name" value="GyrA/ParC C-terminal domain-like"/>
    <property type="match status" value="1"/>
</dbReference>
<dbReference type="InterPro" id="IPR013758">
    <property type="entry name" value="Topo_IIA_A/C_ab"/>
</dbReference>
<dbReference type="Gene3D" id="2.120.10.90">
    <property type="entry name" value="DNA gyrase/topoisomerase IV, subunit A, C-terminal"/>
    <property type="match status" value="1"/>
</dbReference>
<evidence type="ECO:0000256" key="7">
    <source>
        <dbReference type="PROSITE-ProRule" id="PRU01384"/>
    </source>
</evidence>
<feature type="region of interest" description="Disordered" evidence="9">
    <location>
        <begin position="508"/>
        <end position="532"/>
    </location>
</feature>
<evidence type="ECO:0000313" key="11">
    <source>
        <dbReference type="EMBL" id="PKV10037.1"/>
    </source>
</evidence>
<dbReference type="AlphaFoldDB" id="A0A2N3RC33"/>
<keyword evidence="4 7" id="KW-0799">Topoisomerase</keyword>
<keyword evidence="5 7" id="KW-0238">DNA-binding</keyword>
<keyword evidence="8" id="KW-0175">Coiled coil</keyword>
<feature type="active site" description="O-(5'-phospho-DNA)-tyrosine intermediate" evidence="7">
    <location>
        <position position="134"/>
    </location>
</feature>
<evidence type="ECO:0000259" key="10">
    <source>
        <dbReference type="PROSITE" id="PS52040"/>
    </source>
</evidence>
<evidence type="ECO:0000256" key="1">
    <source>
        <dbReference type="ARBA" id="ARBA00000185"/>
    </source>
</evidence>
<dbReference type="Proteomes" id="UP000233731">
    <property type="component" value="Unassembled WGS sequence"/>
</dbReference>
<dbReference type="Gene3D" id="3.30.1360.40">
    <property type="match status" value="1"/>
</dbReference>
<evidence type="ECO:0000256" key="9">
    <source>
        <dbReference type="SAM" id="MobiDB-lite"/>
    </source>
</evidence>
<evidence type="ECO:0000256" key="2">
    <source>
        <dbReference type="ARBA" id="ARBA00008263"/>
    </source>
</evidence>
<dbReference type="PROSITE" id="PS52040">
    <property type="entry name" value="TOPO_IIA"/>
    <property type="match status" value="1"/>
</dbReference>
<dbReference type="GO" id="GO:0005737">
    <property type="term" value="C:cytoplasm"/>
    <property type="evidence" value="ECO:0007669"/>
    <property type="project" value="TreeGrafter"/>
</dbReference>
<dbReference type="GO" id="GO:0034335">
    <property type="term" value="F:DNA negative supercoiling activity"/>
    <property type="evidence" value="ECO:0007669"/>
    <property type="project" value="UniProtKB-ARBA"/>
</dbReference>
<gene>
    <name evidence="11" type="ORF">CQR44_0589</name>
</gene>
<reference evidence="11 12" key="1">
    <citation type="submission" date="2017-10" db="EMBL/GenBank/DDBJ databases">
        <title>Bifidobacterium genomics.</title>
        <authorList>
            <person name="Lugli G.A."/>
            <person name="Milani C."/>
            <person name="Mancabelli L."/>
        </authorList>
    </citation>
    <scope>NUCLEOTIDE SEQUENCE [LARGE SCALE GENOMIC DNA]</scope>
    <source>
        <strain evidence="11 12">1460B</strain>
    </source>
</reference>
<dbReference type="FunFam" id="1.10.268.10:FF:000001">
    <property type="entry name" value="DNA gyrase subunit A"/>
    <property type="match status" value="1"/>
</dbReference>
<dbReference type="InterPro" id="IPR006691">
    <property type="entry name" value="GyrA/parC_rep"/>
</dbReference>
<dbReference type="GO" id="GO:0006265">
    <property type="term" value="P:DNA topological change"/>
    <property type="evidence" value="ECO:0007669"/>
    <property type="project" value="UniProtKB-UniRule"/>
</dbReference>
<name>A0A2N3RC33_9BIFI</name>
<feature type="domain" description="Topo IIA-type catalytic" evidence="10">
    <location>
        <begin position="47"/>
        <end position="513"/>
    </location>
</feature>
<dbReference type="InterPro" id="IPR050220">
    <property type="entry name" value="Type_II_DNA_Topoisomerases"/>
</dbReference>
<dbReference type="GO" id="GO:0003677">
    <property type="term" value="F:DNA binding"/>
    <property type="evidence" value="ECO:0007669"/>
    <property type="project" value="UniProtKB-UniRule"/>
</dbReference>
<dbReference type="PANTHER" id="PTHR43493:SF5">
    <property type="entry name" value="DNA GYRASE SUBUNIT A, CHLOROPLASTIC_MITOCHONDRIAL"/>
    <property type="match status" value="1"/>
</dbReference>
<protein>
    <recommendedName>
        <fullName evidence="3">DNA topoisomerase (ATP-hydrolyzing)</fullName>
        <ecNumber evidence="3">5.6.2.2</ecNumber>
    </recommendedName>
</protein>
<dbReference type="GO" id="GO:0009330">
    <property type="term" value="C:DNA topoisomerase type II (double strand cut, ATP-hydrolyzing) complex"/>
    <property type="evidence" value="ECO:0007669"/>
    <property type="project" value="TreeGrafter"/>
</dbReference>